<feature type="region of interest" description="Disordered" evidence="1">
    <location>
        <begin position="1"/>
        <end position="80"/>
    </location>
</feature>
<dbReference type="PANTHER" id="PTHR19134">
    <property type="entry name" value="RECEPTOR-TYPE TYROSINE-PROTEIN PHOSPHATASE"/>
    <property type="match status" value="1"/>
</dbReference>
<dbReference type="SMART" id="SM00194">
    <property type="entry name" value="PTPc"/>
    <property type="match status" value="1"/>
</dbReference>
<reference evidence="4 5" key="1">
    <citation type="journal article" date="2018" name="Mol. Biol. Evol.">
        <title>Analysis of the draft genome of the red seaweed Gracilariopsis chorda provides insights into genome size evolution in Rhodophyta.</title>
        <authorList>
            <person name="Lee J."/>
            <person name="Yang E.C."/>
            <person name="Graf L."/>
            <person name="Yang J.H."/>
            <person name="Qiu H."/>
            <person name="Zel Zion U."/>
            <person name="Chan C.X."/>
            <person name="Stephens T.G."/>
            <person name="Weber A.P.M."/>
            <person name="Boo G.H."/>
            <person name="Boo S.M."/>
            <person name="Kim K.M."/>
            <person name="Shin Y."/>
            <person name="Jung M."/>
            <person name="Lee S.J."/>
            <person name="Yim H.S."/>
            <person name="Lee J.H."/>
            <person name="Bhattacharya D."/>
            <person name="Yoon H.S."/>
        </authorList>
    </citation>
    <scope>NUCLEOTIDE SEQUENCE [LARGE SCALE GENOMIC DNA]</scope>
    <source>
        <strain evidence="4 5">SKKU-2015</strain>
        <tissue evidence="4">Whole body</tissue>
    </source>
</reference>
<name>A0A2V3IEN5_9FLOR</name>
<dbReference type="Proteomes" id="UP000247409">
    <property type="component" value="Unassembled WGS sequence"/>
</dbReference>
<dbReference type="SMART" id="SM00404">
    <property type="entry name" value="PTPc_motif"/>
    <property type="match status" value="1"/>
</dbReference>
<evidence type="ECO:0000259" key="3">
    <source>
        <dbReference type="PROSITE" id="PS50056"/>
    </source>
</evidence>
<dbReference type="SUPFAM" id="SSF52799">
    <property type="entry name" value="(Phosphotyrosine protein) phosphatases II"/>
    <property type="match status" value="1"/>
</dbReference>
<feature type="region of interest" description="Disordered" evidence="1">
    <location>
        <begin position="460"/>
        <end position="484"/>
    </location>
</feature>
<feature type="domain" description="Tyrosine-protein phosphatase" evidence="2">
    <location>
        <begin position="107"/>
        <end position="444"/>
    </location>
</feature>
<dbReference type="PROSITE" id="PS50056">
    <property type="entry name" value="TYR_PHOSPHATASE_2"/>
    <property type="match status" value="1"/>
</dbReference>
<gene>
    <name evidence="4" type="ORF">BWQ96_09801</name>
</gene>
<keyword evidence="5" id="KW-1185">Reference proteome</keyword>
<dbReference type="EMBL" id="NBIV01000290">
    <property type="protein sequence ID" value="PXF40478.1"/>
    <property type="molecule type" value="Genomic_DNA"/>
</dbReference>
<accession>A0A2V3IEN5</accession>
<dbReference type="AlphaFoldDB" id="A0A2V3IEN5"/>
<dbReference type="InterPro" id="IPR029021">
    <property type="entry name" value="Prot-tyrosine_phosphatase-like"/>
</dbReference>
<dbReference type="InterPro" id="IPR000242">
    <property type="entry name" value="PTP_cat"/>
</dbReference>
<dbReference type="PROSITE" id="PS50055">
    <property type="entry name" value="TYR_PHOSPHATASE_PTP"/>
    <property type="match status" value="1"/>
</dbReference>
<keyword evidence="4" id="KW-0675">Receptor</keyword>
<proteinExistence type="predicted"/>
<evidence type="ECO:0000259" key="2">
    <source>
        <dbReference type="PROSITE" id="PS50055"/>
    </source>
</evidence>
<dbReference type="Gene3D" id="3.90.190.10">
    <property type="entry name" value="Protein tyrosine phosphatase superfamily"/>
    <property type="match status" value="1"/>
</dbReference>
<dbReference type="InterPro" id="IPR003595">
    <property type="entry name" value="Tyr_Pase_cat"/>
</dbReference>
<sequence>MRTRDSSRASPSQRPTSRIPFGVGARFDRLRRRARGAPPNQASSSSTPRSVPIPHLPHLHRQTPQPASSPPKSNPPAPTNRDAYIAALEARMRQMEKVPTSSFYHSYAGEFDTLLTVDRRAVRSLSEFETSTRVENAYRNRYANILSNERTRVKLQEIAPGGNDYINANFVTGHCRHPGYIATQAPLPETTPHFWQMVYESVSPVIIMLTREQEDFCEVVKSDQYWPPTGENLLFHDYLVHGIDEKVDTQRGLIERYFQVGRVVDKRKKHARDLVHADSLIPPASDSSVWETPARGRTQTVCDDDQYDCSDEELFRNLELIGPVLDVVQLQYLDWPDQNVPAHPRTLLDLCQRVDEILSAHYLKTTVSAPPIVHCSAGVGRTGTFIAIDRTLRRLWDAFSQGISPEPVPVEEIRELVRQLKNERSKMVQTAEQYRFIFEAVLAGMRSWCQGKALFGSQPYSRDPNSCNGNNIPTVKQRPANQDG</sequence>
<feature type="domain" description="Tyrosine specific protein phosphatases" evidence="3">
    <location>
        <begin position="348"/>
        <end position="435"/>
    </location>
</feature>
<dbReference type="CDD" id="cd00047">
    <property type="entry name" value="PTPc"/>
    <property type="match status" value="1"/>
</dbReference>
<dbReference type="PANTHER" id="PTHR19134:SF449">
    <property type="entry name" value="TYROSINE-PROTEIN PHOSPHATASE 1"/>
    <property type="match status" value="1"/>
</dbReference>
<comment type="caution">
    <text evidence="4">The sequence shown here is derived from an EMBL/GenBank/DDBJ whole genome shotgun (WGS) entry which is preliminary data.</text>
</comment>
<organism evidence="4 5">
    <name type="scientific">Gracilariopsis chorda</name>
    <dbReference type="NCBI Taxonomy" id="448386"/>
    <lineage>
        <taxon>Eukaryota</taxon>
        <taxon>Rhodophyta</taxon>
        <taxon>Florideophyceae</taxon>
        <taxon>Rhodymeniophycidae</taxon>
        <taxon>Gracilariales</taxon>
        <taxon>Gracilariaceae</taxon>
        <taxon>Gracilariopsis</taxon>
    </lineage>
</organism>
<dbReference type="STRING" id="448386.A0A2V3IEN5"/>
<dbReference type="OrthoDB" id="165498at2759"/>
<dbReference type="PRINTS" id="PR00700">
    <property type="entry name" value="PRTYPHPHTASE"/>
</dbReference>
<feature type="compositionally biased region" description="Pro residues" evidence="1">
    <location>
        <begin position="67"/>
        <end position="78"/>
    </location>
</feature>
<evidence type="ECO:0000256" key="1">
    <source>
        <dbReference type="SAM" id="MobiDB-lite"/>
    </source>
</evidence>
<dbReference type="InterPro" id="IPR050348">
    <property type="entry name" value="Protein-Tyr_Phosphatase"/>
</dbReference>
<evidence type="ECO:0000313" key="4">
    <source>
        <dbReference type="EMBL" id="PXF40478.1"/>
    </source>
</evidence>
<dbReference type="InterPro" id="IPR016130">
    <property type="entry name" value="Tyr_Pase_AS"/>
</dbReference>
<dbReference type="InterPro" id="IPR000387">
    <property type="entry name" value="Tyr_Pase_dom"/>
</dbReference>
<dbReference type="PROSITE" id="PS00383">
    <property type="entry name" value="TYR_PHOSPHATASE_1"/>
    <property type="match status" value="1"/>
</dbReference>
<dbReference type="Pfam" id="PF00102">
    <property type="entry name" value="Y_phosphatase"/>
    <property type="match status" value="2"/>
</dbReference>
<feature type="compositionally biased region" description="Polar residues" evidence="1">
    <location>
        <begin position="40"/>
        <end position="49"/>
    </location>
</feature>
<protein>
    <submittedName>
        <fullName evidence="4">Tyrosine-protein phosphatase non-receptor type 20</fullName>
    </submittedName>
</protein>
<evidence type="ECO:0000313" key="5">
    <source>
        <dbReference type="Proteomes" id="UP000247409"/>
    </source>
</evidence>
<dbReference type="GO" id="GO:0004725">
    <property type="term" value="F:protein tyrosine phosphatase activity"/>
    <property type="evidence" value="ECO:0007669"/>
    <property type="project" value="InterPro"/>
</dbReference>